<keyword evidence="4" id="KW-1185">Reference proteome</keyword>
<accession>A0A0L7T3E6</accession>
<dbReference type="EMBL" id="JRXF01000065">
    <property type="protein sequence ID" value="KOC87538.1"/>
    <property type="molecule type" value="Genomic_DNA"/>
</dbReference>
<dbReference type="Proteomes" id="UP000037088">
    <property type="component" value="Unassembled WGS sequence"/>
</dbReference>
<dbReference type="OrthoDB" id="6519293at2"/>
<dbReference type="Pfam" id="PF06092">
    <property type="entry name" value="DUF943"/>
    <property type="match status" value="1"/>
</dbReference>
<dbReference type="PATRIC" id="fig|1560201.3.peg.2483"/>
<organism evidence="2 4">
    <name type="scientific">Winslowiella iniecta</name>
    <dbReference type="NCBI Taxonomy" id="1560201"/>
    <lineage>
        <taxon>Bacteria</taxon>
        <taxon>Pseudomonadati</taxon>
        <taxon>Pseudomonadota</taxon>
        <taxon>Gammaproteobacteria</taxon>
        <taxon>Enterobacterales</taxon>
        <taxon>Erwiniaceae</taxon>
        <taxon>Winslowiella</taxon>
    </lineage>
</organism>
<dbReference type="AlphaFoldDB" id="A0A0L7T3E6"/>
<dbReference type="InterPro" id="IPR010351">
    <property type="entry name" value="DUF943"/>
</dbReference>
<protein>
    <submittedName>
        <fullName evidence="2">Uncharacterized protein</fullName>
    </submittedName>
</protein>
<name>A0A0L7T3E6_9GAMM</name>
<proteinExistence type="predicted"/>
<evidence type="ECO:0000313" key="2">
    <source>
        <dbReference type="EMBL" id="KOC89786.1"/>
    </source>
</evidence>
<evidence type="ECO:0000313" key="3">
    <source>
        <dbReference type="Proteomes" id="UP000036851"/>
    </source>
</evidence>
<sequence>MTRFKSLCLLLVILAGGIFWWFSQPTKITDVYYSKQLDNYYVIVKHFPVTKKSKIRWWEKNKSLFKEKYHVPVGESDYGISFWTGNYRVDNRTGQDSDLLCFDEIETRAKCIEKDHRPMKIWYRKDKDETIYLFDK</sequence>
<dbReference type="Proteomes" id="UP000036851">
    <property type="component" value="Unassembled WGS sequence"/>
</dbReference>
<evidence type="ECO:0000313" key="4">
    <source>
        <dbReference type="Proteomes" id="UP000037088"/>
    </source>
</evidence>
<evidence type="ECO:0000313" key="1">
    <source>
        <dbReference type="EMBL" id="KOC87538.1"/>
    </source>
</evidence>
<dbReference type="EMBL" id="JRXE01000014">
    <property type="protein sequence ID" value="KOC89786.1"/>
    <property type="molecule type" value="Genomic_DNA"/>
</dbReference>
<dbReference type="RefSeq" id="WP_052899524.1">
    <property type="nucleotide sequence ID" value="NZ_JRXE01000014.1"/>
</dbReference>
<gene>
    <name evidence="2" type="ORF">NG42_11685</name>
    <name evidence="1" type="ORF">NG43_21380</name>
</gene>
<reference evidence="3 4" key="1">
    <citation type="journal article" date="2015" name="Int. J. Syst. Evol. Microbiol.">
        <title>Erwinia iniecta sp. nov., isolated from Russian wheat aphids (Diuraphis noxia).</title>
        <authorList>
            <person name="Campillo T."/>
            <person name="Luna E."/>
            <person name="Portier P."/>
            <person name="Fischer-Le Saux M."/>
            <person name="Lapitan N."/>
            <person name="Tisserat N.A."/>
            <person name="Leach J.E."/>
        </authorList>
    </citation>
    <scope>NUCLEOTIDE SEQUENCE [LARGE SCALE GENOMIC DNA]</scope>
    <source>
        <strain evidence="2 4">B120</strain>
        <strain evidence="1 3">B149</strain>
    </source>
</reference>
<comment type="caution">
    <text evidence="2">The sequence shown here is derived from an EMBL/GenBank/DDBJ whole genome shotgun (WGS) entry which is preliminary data.</text>
</comment>